<dbReference type="GO" id="GO:0008832">
    <property type="term" value="F:dGTPase activity"/>
    <property type="evidence" value="ECO:0007669"/>
    <property type="project" value="TreeGrafter"/>
</dbReference>
<dbReference type="Pfam" id="PF01966">
    <property type="entry name" value="HD"/>
    <property type="match status" value="1"/>
</dbReference>
<dbReference type="Proteomes" id="UP000526184">
    <property type="component" value="Unassembled WGS sequence"/>
</dbReference>
<dbReference type="Gene3D" id="1.10.3410.10">
    <property type="entry name" value="putative deoxyguanosinetriphosphate triphosphohydrolase like domain"/>
    <property type="match status" value="1"/>
</dbReference>
<dbReference type="PANTHER" id="PTHR11373">
    <property type="entry name" value="DEOXYNUCLEOSIDE TRIPHOSPHATE TRIPHOSPHOHYDROLASE"/>
    <property type="match status" value="1"/>
</dbReference>
<dbReference type="Gene3D" id="1.10.3550.10">
    <property type="entry name" value="eoxyguanosinetriphosphate triphosphohydrolase domain-like"/>
    <property type="match status" value="1"/>
</dbReference>
<evidence type="ECO:0000259" key="2">
    <source>
        <dbReference type="PROSITE" id="PS51831"/>
    </source>
</evidence>
<dbReference type="Pfam" id="PF13286">
    <property type="entry name" value="HD_assoc"/>
    <property type="match status" value="1"/>
</dbReference>
<keyword evidence="4" id="KW-1185">Reference proteome</keyword>
<dbReference type="InterPro" id="IPR027432">
    <property type="entry name" value="dGTP_triphosphohydrolase_C"/>
</dbReference>
<proteinExistence type="predicted"/>
<dbReference type="InterPro" id="IPR050135">
    <property type="entry name" value="dGTPase-like"/>
</dbReference>
<accession>A0A7Z0PDT2</accession>
<protein>
    <submittedName>
        <fullName evidence="3">Deoxyguanosinetriphosphate triphosphohydrolase</fullName>
    </submittedName>
</protein>
<evidence type="ECO:0000313" key="3">
    <source>
        <dbReference type="EMBL" id="NYV27312.1"/>
    </source>
</evidence>
<dbReference type="CDD" id="cd00077">
    <property type="entry name" value="HDc"/>
    <property type="match status" value="1"/>
</dbReference>
<comment type="caution">
    <text evidence="3">The sequence shown here is derived from an EMBL/GenBank/DDBJ whole genome shotgun (WGS) entry which is preliminary data.</text>
</comment>
<dbReference type="AlphaFoldDB" id="A0A7Z0PDT2"/>
<dbReference type="EMBL" id="JABMKT010000001">
    <property type="protein sequence ID" value="NYV27312.1"/>
    <property type="molecule type" value="Genomic_DNA"/>
</dbReference>
<dbReference type="SUPFAM" id="SSF109604">
    <property type="entry name" value="HD-domain/PDEase-like"/>
    <property type="match status" value="1"/>
</dbReference>
<dbReference type="InterPro" id="IPR003607">
    <property type="entry name" value="HD/PDEase_dom"/>
</dbReference>
<evidence type="ECO:0000256" key="1">
    <source>
        <dbReference type="ARBA" id="ARBA00022801"/>
    </source>
</evidence>
<dbReference type="InterPro" id="IPR006261">
    <property type="entry name" value="dGTPase"/>
</dbReference>
<dbReference type="PANTHER" id="PTHR11373:SF32">
    <property type="entry name" value="DEOXYGUANOSINETRIPHOSPHATE TRIPHOSPHOHYDROLASE"/>
    <property type="match status" value="1"/>
</dbReference>
<dbReference type="InterPro" id="IPR026875">
    <property type="entry name" value="PHydrolase_assoc_dom"/>
</dbReference>
<dbReference type="PROSITE" id="PS51831">
    <property type="entry name" value="HD"/>
    <property type="match status" value="1"/>
</dbReference>
<dbReference type="SMART" id="SM00471">
    <property type="entry name" value="HDc"/>
    <property type="match status" value="1"/>
</dbReference>
<organism evidence="3 4">
    <name type="scientific">Streptobacillus felis</name>
    <dbReference type="NCBI Taxonomy" id="1384509"/>
    <lineage>
        <taxon>Bacteria</taxon>
        <taxon>Fusobacteriati</taxon>
        <taxon>Fusobacteriota</taxon>
        <taxon>Fusobacteriia</taxon>
        <taxon>Fusobacteriales</taxon>
        <taxon>Leptotrichiaceae</taxon>
        <taxon>Streptobacillus</taxon>
    </lineage>
</organism>
<dbReference type="InterPro" id="IPR023293">
    <property type="entry name" value="dGTP_triP_hydro_central_sf"/>
</dbReference>
<reference evidence="3 4" key="1">
    <citation type="submission" date="2020-05" db="EMBL/GenBank/DDBJ databases">
        <title>Streptobacillus felis strain LHL191014123.</title>
        <authorList>
            <person name="Fawzy A."/>
            <person name="Rau J."/>
            <person name="Risse K."/>
            <person name="Schauerte N."/>
            <person name="Geiger C."/>
            <person name="Blom J."/>
            <person name="Imirzalioglu C."/>
            <person name="Falgenhauer J."/>
            <person name="Bach A."/>
            <person name="Herden C."/>
            <person name="Eisenberg T."/>
        </authorList>
    </citation>
    <scope>NUCLEOTIDE SEQUENCE [LARGE SCALE GENOMIC DNA]</scope>
    <source>
        <strain evidence="3 4">LHL191014123</strain>
    </source>
</reference>
<dbReference type="OrthoDB" id="9803619at2"/>
<name>A0A7Z0PDT2_9FUSO</name>
<dbReference type="Gene3D" id="1.10.3210.10">
    <property type="entry name" value="Hypothetical protein af1432"/>
    <property type="match status" value="1"/>
</dbReference>
<dbReference type="InterPro" id="IPR006674">
    <property type="entry name" value="HD_domain"/>
</dbReference>
<keyword evidence="1 3" id="KW-0378">Hydrolase</keyword>
<feature type="domain" description="HD" evidence="2">
    <location>
        <begin position="61"/>
        <end position="263"/>
    </location>
</feature>
<dbReference type="NCBIfam" id="TIGR01353">
    <property type="entry name" value="dGTP_triPase"/>
    <property type="match status" value="1"/>
</dbReference>
<dbReference type="RefSeq" id="WP_067321050.1">
    <property type="nucleotide sequence ID" value="NZ_CBCRWS010000001.1"/>
</dbReference>
<sequence length="508" mass="59617">MNWKTLLSTNTRRARSRIKSSDIRNDFEKDYHRVISSPSFRRLQDKTQAFPLEENDFVRTRLTHSLEVSSFAKSIAQSIGKRIIDDKLDKDFGYEELNSISTILSSAALIHDIGNPPFGHFGEDTIRMWFSDFIEKREVKDYNGELKKLKDLLTPQMIGDFENYEGNAQAIRVVSKLHFLVDEYGMNLTYALLNTLIKYPVSSEDINKESGNIKDKKMGFFLAEEDVFLDVVKSTGTYDEQENKIYRHPLTFLLEAADDIAYITADIEDGLKKKYLDYYNLENTLKEYGFDSGDVFYDRLIKYKEEGKKNGYRNVHSYASSRWIISIQGLIIKDVVNNFINNYTEIMNGTYTRELLADGRSAKIVKMLKDTARKYIFESKRNNKMELTANIMINFLLDKFVESVIYYDTIFEKENSVHSKYRIILSDNQKYIYHVYANEYEKKERAKLITKIEEGKLEGNKKERLEQEYENKIYNYKLYLRLLLVTDYISGMTDSYIKTTYQELMGIK</sequence>
<gene>
    <name evidence="3" type="ORF">HP397_00525</name>
</gene>
<dbReference type="GO" id="GO:0006203">
    <property type="term" value="P:dGTP catabolic process"/>
    <property type="evidence" value="ECO:0007669"/>
    <property type="project" value="TreeGrafter"/>
</dbReference>
<dbReference type="NCBIfam" id="NF002205">
    <property type="entry name" value="PRK01096.1"/>
    <property type="match status" value="1"/>
</dbReference>
<evidence type="ECO:0000313" key="4">
    <source>
        <dbReference type="Proteomes" id="UP000526184"/>
    </source>
</evidence>